<dbReference type="PANTHER" id="PTHR11895">
    <property type="entry name" value="TRANSAMIDASE"/>
    <property type="match status" value="1"/>
</dbReference>
<protein>
    <submittedName>
        <fullName evidence="3">Putative amidase AF</fullName>
        <ecNumber evidence="3">3.5.1.4</ecNumber>
    </submittedName>
</protein>
<organism evidence="3 4">
    <name type="scientific">Pseudomonas protegens (strain DSM 19095 / LMG 27888 / CFBP 6595 / CHA0)</name>
    <dbReference type="NCBI Taxonomy" id="1124983"/>
    <lineage>
        <taxon>Bacteria</taxon>
        <taxon>Pseudomonadati</taxon>
        <taxon>Pseudomonadota</taxon>
        <taxon>Gammaproteobacteria</taxon>
        <taxon>Pseudomonadales</taxon>
        <taxon>Pseudomonadaceae</taxon>
        <taxon>Pseudomonas</taxon>
    </lineage>
</organism>
<dbReference type="eggNOG" id="COG0154">
    <property type="taxonomic scope" value="Bacteria"/>
</dbReference>
<keyword evidence="3" id="KW-0378">Hydrolase</keyword>
<dbReference type="GeneID" id="57475715"/>
<dbReference type="PANTHER" id="PTHR11895:SF7">
    <property type="entry name" value="GLUTAMYL-TRNA(GLN) AMIDOTRANSFERASE SUBUNIT A, MITOCHONDRIAL"/>
    <property type="match status" value="1"/>
</dbReference>
<dbReference type="InterPro" id="IPR023631">
    <property type="entry name" value="Amidase_dom"/>
</dbReference>
<dbReference type="EC" id="3.5.1.4" evidence="3"/>
<evidence type="ECO:0000313" key="3">
    <source>
        <dbReference type="EMBL" id="AGL84493.1"/>
    </source>
</evidence>
<dbReference type="GO" id="GO:0004040">
    <property type="term" value="F:amidase activity"/>
    <property type="evidence" value="ECO:0007669"/>
    <property type="project" value="UniProtKB-EC"/>
</dbReference>
<dbReference type="RefSeq" id="WP_015635358.1">
    <property type="nucleotide sequence ID" value="NC_021237.1"/>
</dbReference>
<dbReference type="EMBL" id="CP003190">
    <property type="protein sequence ID" value="AGL84493.1"/>
    <property type="molecule type" value="Genomic_DNA"/>
</dbReference>
<dbReference type="AlphaFoldDB" id="A0A2C9ELE9"/>
<dbReference type="SUPFAM" id="SSF75304">
    <property type="entry name" value="Amidase signature (AS) enzymes"/>
    <property type="match status" value="1"/>
</dbReference>
<comment type="similarity">
    <text evidence="1">Belongs to the amidase family.</text>
</comment>
<gene>
    <name evidence="3" type="ORF">PFLCHA0_c27220</name>
</gene>
<evidence type="ECO:0000256" key="1">
    <source>
        <dbReference type="ARBA" id="ARBA00009199"/>
    </source>
</evidence>
<evidence type="ECO:0000313" key="4">
    <source>
        <dbReference type="Proteomes" id="UP000013940"/>
    </source>
</evidence>
<dbReference type="Pfam" id="PF01425">
    <property type="entry name" value="Amidase"/>
    <property type="match status" value="1"/>
</dbReference>
<dbReference type="InterPro" id="IPR000120">
    <property type="entry name" value="Amidase"/>
</dbReference>
<dbReference type="HOGENOM" id="CLU_009600_0_4_6"/>
<dbReference type="KEGG" id="pprc:PFLCHA0_c27220"/>
<dbReference type="Proteomes" id="UP000013940">
    <property type="component" value="Chromosome"/>
</dbReference>
<name>A0A2C9ELE9_PSEPH</name>
<dbReference type="InterPro" id="IPR036928">
    <property type="entry name" value="AS_sf"/>
</dbReference>
<accession>A0A2C9ELE9</accession>
<evidence type="ECO:0000259" key="2">
    <source>
        <dbReference type="Pfam" id="PF01425"/>
    </source>
</evidence>
<reference evidence="4" key="1">
    <citation type="journal article" date="2014" name="Genome Announc.">
        <title>Full-genome sequence of the plant growth-promoting bacterium Pseudomonas protegens CHA0.</title>
        <authorList>
            <person name="Jousset A."/>
            <person name="Schuldes J."/>
            <person name="Keel C."/>
            <person name="Maurhofer M."/>
            <person name="Daniel R."/>
            <person name="Scheu S."/>
            <person name="Thuermer A."/>
        </authorList>
    </citation>
    <scope>NUCLEOTIDE SEQUENCE [LARGE SCALE GENOMIC DNA]</scope>
    <source>
        <strain evidence="4">DSM 19095 / LMG 27888 / CFBP 6595 / CHA0</strain>
    </source>
</reference>
<proteinExistence type="inferred from homology"/>
<sequence length="487" mass="51548">MPLPTSSQAALPHLSIEALLQGFATLQFTPVDVLQAVLAQIERHEPQLNALCERQDPASLRAAQASTARWAAGQPMGRLDGIPILVKDNNDVQGWQTRSGSRALANRPAMTRDSSLVARLREAGAIFIAKTTLPELGSTPLTDSPLTGITRNPWNLALHAGGSSGGSTAGVAAGYAPAATGNDAAGSIRTPSSFCGVVGFKPSHGLVSACPSIDPGGMAAEGPIARHVRDIALLMELMAVHEPGEPFAWPHGPRDFLSSIEDGVAGLRIAFSADLGYAAHVDPQIAAACLNAARLLQEAGATLVLASPDIGNPAPNYLRAWPVEVACAVAQEIPAEDRHLVGDFLQQAQVRARQLNALDYACAVQERHQVAHKLHGFLGEYDLLLTPAAVVEPFAVERLLPPDWPEQISAMWQPTTFPFNFSRQPALSLPCALSEAGLPIGLQIVARFGRDALVLRAARALEKRLPEGVFRHPAGLHDAPQASPANR</sequence>
<dbReference type="Gene3D" id="3.90.1300.10">
    <property type="entry name" value="Amidase signature (AS) domain"/>
    <property type="match status" value="1"/>
</dbReference>
<feature type="domain" description="Amidase" evidence="2">
    <location>
        <begin position="32"/>
        <end position="455"/>
    </location>
</feature>